<dbReference type="EMBL" id="BRZM01000055">
    <property type="protein sequence ID" value="GLD62725.1"/>
    <property type="molecule type" value="Genomic_DNA"/>
</dbReference>
<dbReference type="CDD" id="cd00051">
    <property type="entry name" value="EFh"/>
    <property type="match status" value="1"/>
</dbReference>
<keyword evidence="2" id="KW-0963">Cytoplasm</keyword>
<sequence length="423" mass="46790">MGGRRKFLLGFCHRGGIYFDKIQHITVERERHREREREIQAQREEKKWGRDRKESGGVARRGGAARPTGRRQPKKTGQRSKERPTQGFFSPGDCTEFHQRSSGVSMSSKVSAEEMEEIREGFQKVDLDGNGYITASELGDLFREVRCPMAGYQIRELLEKLDRDKDSRISLEEFMSIYQEMKGDRLAKGFKKALNKKEGIVAIGGTSEISSEGTQHSISEQERFAFANYINSSLEKDPDCQRVLPINPNTEALFKAVADGIILCKLINLSVPDTIDERTINKKKLTAFTTENAASFGTLPYGHWLGPSAMELRSGRKSLTGASACSSGNSIAGQEEVAGTGEAQSQGLHAFHSWTHFRPIHPKRWAIKPSAGARAIDGTLNGGQPIPVTGHGAAHLTEVTGRRSARVAMTDDSVTPWPDGGMR</sequence>
<keyword evidence="6" id="KW-0106">Calcium</keyword>
<feature type="compositionally biased region" description="Low complexity" evidence="8">
    <location>
        <begin position="56"/>
        <end position="67"/>
    </location>
</feature>
<evidence type="ECO:0000256" key="7">
    <source>
        <dbReference type="ARBA" id="ARBA00023203"/>
    </source>
</evidence>
<dbReference type="GO" id="GO:0051015">
    <property type="term" value="F:actin filament binding"/>
    <property type="evidence" value="ECO:0007669"/>
    <property type="project" value="InterPro"/>
</dbReference>
<feature type="domain" description="EF-hand" evidence="9">
    <location>
        <begin position="153"/>
        <end position="184"/>
    </location>
</feature>
<gene>
    <name evidence="10" type="ORF">AKAME5_001441200</name>
</gene>
<keyword evidence="4" id="KW-0479">Metal-binding</keyword>
<dbReference type="PANTHER" id="PTHR19961">
    <property type="entry name" value="FIMBRIN/PLASTIN"/>
    <property type="match status" value="1"/>
</dbReference>
<dbReference type="InterPro" id="IPR039959">
    <property type="entry name" value="Fimbrin/Plastin"/>
</dbReference>
<evidence type="ECO:0000256" key="1">
    <source>
        <dbReference type="ARBA" id="ARBA00004496"/>
    </source>
</evidence>
<evidence type="ECO:0000256" key="5">
    <source>
        <dbReference type="ARBA" id="ARBA00022737"/>
    </source>
</evidence>
<proteinExistence type="predicted"/>
<evidence type="ECO:0000256" key="4">
    <source>
        <dbReference type="ARBA" id="ARBA00022723"/>
    </source>
</evidence>
<evidence type="ECO:0000313" key="10">
    <source>
        <dbReference type="EMBL" id="GLD62725.1"/>
    </source>
</evidence>
<comment type="caution">
    <text evidence="10">The sequence shown here is derived from an EMBL/GenBank/DDBJ whole genome shotgun (WGS) entry which is preliminary data.</text>
</comment>
<dbReference type="SUPFAM" id="SSF47473">
    <property type="entry name" value="EF-hand"/>
    <property type="match status" value="1"/>
</dbReference>
<dbReference type="PROSITE" id="PS50222">
    <property type="entry name" value="EF_HAND_2"/>
    <property type="match status" value="2"/>
</dbReference>
<evidence type="ECO:0000256" key="8">
    <source>
        <dbReference type="SAM" id="MobiDB-lite"/>
    </source>
</evidence>
<keyword evidence="3" id="KW-0597">Phosphoprotein</keyword>
<dbReference type="Gene3D" id="1.10.418.10">
    <property type="entry name" value="Calponin-like domain"/>
    <property type="match status" value="1"/>
</dbReference>
<protein>
    <submittedName>
        <fullName evidence="10">Plastin-3-like isoform X1</fullName>
    </submittedName>
</protein>
<feature type="region of interest" description="Disordered" evidence="8">
    <location>
        <begin position="27"/>
        <end position="108"/>
    </location>
</feature>
<dbReference type="AlphaFoldDB" id="A0AAD3MYD6"/>
<name>A0AAD3MYD6_LATJO</name>
<dbReference type="SMART" id="SM00054">
    <property type="entry name" value="EFh"/>
    <property type="match status" value="2"/>
</dbReference>
<dbReference type="PANTHER" id="PTHR19961:SF32">
    <property type="entry name" value="PLASTIN-3"/>
    <property type="match status" value="1"/>
</dbReference>
<feature type="compositionally biased region" description="Basic residues" evidence="8">
    <location>
        <begin position="68"/>
        <end position="78"/>
    </location>
</feature>
<keyword evidence="7" id="KW-0009">Actin-binding</keyword>
<dbReference type="GO" id="GO:0051017">
    <property type="term" value="P:actin filament bundle assembly"/>
    <property type="evidence" value="ECO:0007669"/>
    <property type="project" value="InterPro"/>
</dbReference>
<dbReference type="GO" id="GO:0005737">
    <property type="term" value="C:cytoplasm"/>
    <property type="evidence" value="ECO:0007669"/>
    <property type="project" value="UniProtKB-SubCell"/>
</dbReference>
<dbReference type="InterPro" id="IPR011992">
    <property type="entry name" value="EF-hand-dom_pair"/>
</dbReference>
<feature type="domain" description="EF-hand" evidence="9">
    <location>
        <begin position="113"/>
        <end position="148"/>
    </location>
</feature>
<dbReference type="GO" id="GO:0005884">
    <property type="term" value="C:actin filament"/>
    <property type="evidence" value="ECO:0007669"/>
    <property type="project" value="TreeGrafter"/>
</dbReference>
<reference evidence="10" key="1">
    <citation type="submission" date="2022-08" db="EMBL/GenBank/DDBJ databases">
        <title>Genome sequencing of akame (Lates japonicus).</title>
        <authorList>
            <person name="Hashiguchi Y."/>
            <person name="Takahashi H."/>
        </authorList>
    </citation>
    <scope>NUCLEOTIDE SEQUENCE</scope>
    <source>
        <strain evidence="10">Kochi</strain>
    </source>
</reference>
<evidence type="ECO:0000256" key="6">
    <source>
        <dbReference type="ARBA" id="ARBA00022837"/>
    </source>
</evidence>
<dbReference type="InterPro" id="IPR036872">
    <property type="entry name" value="CH_dom_sf"/>
</dbReference>
<dbReference type="Pfam" id="PF00307">
    <property type="entry name" value="CH"/>
    <property type="match status" value="1"/>
</dbReference>
<dbReference type="Gene3D" id="1.10.238.10">
    <property type="entry name" value="EF-hand"/>
    <property type="match status" value="1"/>
</dbReference>
<dbReference type="GO" id="GO:0051639">
    <property type="term" value="P:actin filament network formation"/>
    <property type="evidence" value="ECO:0007669"/>
    <property type="project" value="TreeGrafter"/>
</dbReference>
<evidence type="ECO:0000256" key="3">
    <source>
        <dbReference type="ARBA" id="ARBA00022553"/>
    </source>
</evidence>
<dbReference type="InterPro" id="IPR002048">
    <property type="entry name" value="EF_hand_dom"/>
</dbReference>
<feature type="compositionally biased region" description="Basic and acidic residues" evidence="8">
    <location>
        <begin position="27"/>
        <end position="55"/>
    </location>
</feature>
<dbReference type="GO" id="GO:0005509">
    <property type="term" value="F:calcium ion binding"/>
    <property type="evidence" value="ECO:0007669"/>
    <property type="project" value="InterPro"/>
</dbReference>
<evidence type="ECO:0000256" key="2">
    <source>
        <dbReference type="ARBA" id="ARBA00022490"/>
    </source>
</evidence>
<dbReference type="Pfam" id="PF13499">
    <property type="entry name" value="EF-hand_7"/>
    <property type="match status" value="1"/>
</dbReference>
<dbReference type="SUPFAM" id="SSF47576">
    <property type="entry name" value="Calponin-homology domain, CH-domain"/>
    <property type="match status" value="1"/>
</dbReference>
<dbReference type="InterPro" id="IPR001715">
    <property type="entry name" value="CH_dom"/>
</dbReference>
<dbReference type="Proteomes" id="UP001279410">
    <property type="component" value="Unassembled WGS sequence"/>
</dbReference>
<keyword evidence="11" id="KW-1185">Reference proteome</keyword>
<evidence type="ECO:0000259" key="9">
    <source>
        <dbReference type="PROSITE" id="PS50222"/>
    </source>
</evidence>
<organism evidence="10 11">
    <name type="scientific">Lates japonicus</name>
    <name type="common">Japanese lates</name>
    <dbReference type="NCBI Taxonomy" id="270547"/>
    <lineage>
        <taxon>Eukaryota</taxon>
        <taxon>Metazoa</taxon>
        <taxon>Chordata</taxon>
        <taxon>Craniata</taxon>
        <taxon>Vertebrata</taxon>
        <taxon>Euteleostomi</taxon>
        <taxon>Actinopterygii</taxon>
        <taxon>Neopterygii</taxon>
        <taxon>Teleostei</taxon>
        <taxon>Neoteleostei</taxon>
        <taxon>Acanthomorphata</taxon>
        <taxon>Carangaria</taxon>
        <taxon>Carangaria incertae sedis</taxon>
        <taxon>Centropomidae</taxon>
        <taxon>Lates</taxon>
    </lineage>
</organism>
<keyword evidence="5" id="KW-0677">Repeat</keyword>
<accession>A0AAD3MYD6</accession>
<dbReference type="FunFam" id="1.10.238.10:FF:000263">
    <property type="entry name" value="plastin-1 isoform X2"/>
    <property type="match status" value="1"/>
</dbReference>
<evidence type="ECO:0000313" key="11">
    <source>
        <dbReference type="Proteomes" id="UP001279410"/>
    </source>
</evidence>
<dbReference type="GO" id="GO:0032432">
    <property type="term" value="C:actin filament bundle"/>
    <property type="evidence" value="ECO:0007669"/>
    <property type="project" value="TreeGrafter"/>
</dbReference>
<dbReference type="PROSITE" id="PS00018">
    <property type="entry name" value="EF_HAND_1"/>
    <property type="match status" value="1"/>
</dbReference>
<comment type="subcellular location">
    <subcellularLocation>
        <location evidence="1">Cytoplasm</location>
    </subcellularLocation>
</comment>
<dbReference type="InterPro" id="IPR018247">
    <property type="entry name" value="EF_Hand_1_Ca_BS"/>
</dbReference>